<evidence type="ECO:0000313" key="2">
    <source>
        <dbReference type="EMBL" id="KAB1226791.1"/>
    </source>
</evidence>
<name>A0A6A1WNG7_9ROSI</name>
<reference evidence="2 3" key="1">
    <citation type="journal article" date="2019" name="Plant Biotechnol. J.">
        <title>The red bayberry genome and genetic basis of sex determination.</title>
        <authorList>
            <person name="Jia H.M."/>
            <person name="Jia H.J."/>
            <person name="Cai Q.L."/>
            <person name="Wang Y."/>
            <person name="Zhao H.B."/>
            <person name="Yang W.F."/>
            <person name="Wang G.Y."/>
            <person name="Li Y.H."/>
            <person name="Zhan D.L."/>
            <person name="Shen Y.T."/>
            <person name="Niu Q.F."/>
            <person name="Chang L."/>
            <person name="Qiu J."/>
            <person name="Zhao L."/>
            <person name="Xie H.B."/>
            <person name="Fu W.Y."/>
            <person name="Jin J."/>
            <person name="Li X.W."/>
            <person name="Jiao Y."/>
            <person name="Zhou C.C."/>
            <person name="Tu T."/>
            <person name="Chai C.Y."/>
            <person name="Gao J.L."/>
            <person name="Fan L.J."/>
            <person name="van de Weg E."/>
            <person name="Wang J.Y."/>
            <person name="Gao Z.S."/>
        </authorList>
    </citation>
    <scope>NUCLEOTIDE SEQUENCE [LARGE SCALE GENOMIC DNA]</scope>
    <source>
        <tissue evidence="2">Leaves</tissue>
    </source>
</reference>
<organism evidence="2 3">
    <name type="scientific">Morella rubra</name>
    <name type="common">Chinese bayberry</name>
    <dbReference type="NCBI Taxonomy" id="262757"/>
    <lineage>
        <taxon>Eukaryota</taxon>
        <taxon>Viridiplantae</taxon>
        <taxon>Streptophyta</taxon>
        <taxon>Embryophyta</taxon>
        <taxon>Tracheophyta</taxon>
        <taxon>Spermatophyta</taxon>
        <taxon>Magnoliopsida</taxon>
        <taxon>eudicotyledons</taxon>
        <taxon>Gunneridae</taxon>
        <taxon>Pentapetalae</taxon>
        <taxon>rosids</taxon>
        <taxon>fabids</taxon>
        <taxon>Fagales</taxon>
        <taxon>Myricaceae</taxon>
        <taxon>Morella</taxon>
    </lineage>
</organism>
<evidence type="ECO:0000313" key="3">
    <source>
        <dbReference type="Proteomes" id="UP000516437"/>
    </source>
</evidence>
<dbReference type="AlphaFoldDB" id="A0A6A1WNG7"/>
<proteinExistence type="predicted"/>
<dbReference type="Proteomes" id="UP000516437">
    <property type="component" value="Chromosome 1"/>
</dbReference>
<feature type="region of interest" description="Disordered" evidence="1">
    <location>
        <begin position="164"/>
        <end position="187"/>
    </location>
</feature>
<gene>
    <name evidence="2" type="ORF">CJ030_MR1G021663</name>
</gene>
<protein>
    <submittedName>
        <fullName evidence="2">Uncharacterized protein</fullName>
    </submittedName>
</protein>
<evidence type="ECO:0000256" key="1">
    <source>
        <dbReference type="SAM" id="MobiDB-lite"/>
    </source>
</evidence>
<keyword evidence="3" id="KW-1185">Reference proteome</keyword>
<feature type="compositionally biased region" description="Basic residues" evidence="1">
    <location>
        <begin position="174"/>
        <end position="183"/>
    </location>
</feature>
<comment type="caution">
    <text evidence="2">The sequence shown here is derived from an EMBL/GenBank/DDBJ whole genome shotgun (WGS) entry which is preliminary data.</text>
</comment>
<feature type="region of interest" description="Disordered" evidence="1">
    <location>
        <begin position="105"/>
        <end position="145"/>
    </location>
</feature>
<dbReference type="EMBL" id="RXIC02000019">
    <property type="protein sequence ID" value="KAB1226791.1"/>
    <property type="molecule type" value="Genomic_DNA"/>
</dbReference>
<accession>A0A6A1WNG7</accession>
<sequence length="211" mass="23144">MDFLREECIHARVKGISEILGPNMSPGNKDILSDFLAPDQQTCLKDNQLLEDTRVSLTTLHLRVDSMDGLRKETGSVSNGKTTRRFRSLIEKRLGLQLGGDSSHVGPLISDATPIRGDESFSGGRPKRRRIPDELMSSPESKRGKEYQAIVDEVLEDSLADLFHDGSVGSKASGRQRRSKKGSRLGQKVVVTRKVVNSAVVLSSSKAEEAD</sequence>